<feature type="transmembrane region" description="Helical" evidence="4">
    <location>
        <begin position="133"/>
        <end position="149"/>
    </location>
</feature>
<proteinExistence type="predicted"/>
<keyword evidence="4" id="KW-0812">Transmembrane</keyword>
<gene>
    <name evidence="6" type="ORF">N9R04_05390</name>
</gene>
<reference evidence="6 7" key="1">
    <citation type="journal article" date="2023" name="Int. J. Syst. Evol. Microbiol.">
        <title>Streptococcus sciuri sp. nov., Staphylococcus marylandisciuri sp. nov. and Staphylococcus americanisciuri sp. nov., isolated from faeces of eastern grey squirrel (Sciurus carolinensis).</title>
        <authorList>
            <person name="Volokhov D.V."/>
            <person name="Zagorodnyaya T.A."/>
            <person name="Furtak V.A."/>
            <person name="Nattanmai G."/>
            <person name="Randall L."/>
            <person name="Jose S."/>
            <person name="Gao Y."/>
            <person name="Eisenberg T."/>
            <person name="Delmonte P."/>
            <person name="Blom J."/>
            <person name="Mitchell K.K."/>
        </authorList>
    </citation>
    <scope>NUCLEOTIDE SEQUENCE [LARGE SCALE GENOMIC DNA]</scope>
    <source>
        <strain evidence="6 7">SQ8-PEA</strain>
    </source>
</reference>
<feature type="transmembrane region" description="Helical" evidence="4">
    <location>
        <begin position="6"/>
        <end position="29"/>
    </location>
</feature>
<feature type="transmembrane region" description="Helical" evidence="4">
    <location>
        <begin position="169"/>
        <end position="196"/>
    </location>
</feature>
<protein>
    <submittedName>
        <fullName evidence="6">MutS family DNA mismatch repair protein</fullName>
    </submittedName>
</protein>
<dbReference type="SMART" id="SM00534">
    <property type="entry name" value="MUTSac"/>
    <property type="match status" value="1"/>
</dbReference>
<keyword evidence="1" id="KW-0547">Nucleotide-binding</keyword>
<evidence type="ECO:0000256" key="1">
    <source>
        <dbReference type="ARBA" id="ARBA00022741"/>
    </source>
</evidence>
<evidence type="ECO:0000256" key="4">
    <source>
        <dbReference type="SAM" id="Phobius"/>
    </source>
</evidence>
<name>A0ABT2QQC3_9STAP</name>
<keyword evidence="7" id="KW-1185">Reference proteome</keyword>
<dbReference type="InterPro" id="IPR027417">
    <property type="entry name" value="P-loop_NTPase"/>
</dbReference>
<dbReference type="PANTHER" id="PTHR11361:SF152">
    <property type="entry name" value="DNA MISMATCH REPAIR PROTEIN"/>
    <property type="match status" value="1"/>
</dbReference>
<dbReference type="RefSeq" id="WP_262855691.1">
    <property type="nucleotide sequence ID" value="NZ_JAOPKZ010000008.1"/>
</dbReference>
<evidence type="ECO:0000256" key="2">
    <source>
        <dbReference type="ARBA" id="ARBA00022840"/>
    </source>
</evidence>
<dbReference type="Pfam" id="PF00488">
    <property type="entry name" value="MutS_V"/>
    <property type="match status" value="1"/>
</dbReference>
<comment type="caution">
    <text evidence="6">The sequence shown here is derived from an EMBL/GenBank/DDBJ whole genome shotgun (WGS) entry which is preliminary data.</text>
</comment>
<feature type="domain" description="DNA mismatch repair proteins mutS family" evidence="5">
    <location>
        <begin position="350"/>
        <end position="535"/>
    </location>
</feature>
<evidence type="ECO:0000259" key="5">
    <source>
        <dbReference type="SMART" id="SM00534"/>
    </source>
</evidence>
<organism evidence="6 7">
    <name type="scientific">Staphylococcus marylandisciuri</name>
    <dbReference type="NCBI Taxonomy" id="2981529"/>
    <lineage>
        <taxon>Bacteria</taxon>
        <taxon>Bacillati</taxon>
        <taxon>Bacillota</taxon>
        <taxon>Bacilli</taxon>
        <taxon>Bacillales</taxon>
        <taxon>Staphylococcaceae</taxon>
        <taxon>Staphylococcus</taxon>
    </lineage>
</organism>
<dbReference type="InterPro" id="IPR045076">
    <property type="entry name" value="MutS"/>
</dbReference>
<keyword evidence="3" id="KW-0238">DNA-binding</keyword>
<dbReference type="InterPro" id="IPR000432">
    <property type="entry name" value="DNA_mismatch_repair_MutS_C"/>
</dbReference>
<evidence type="ECO:0000256" key="3">
    <source>
        <dbReference type="ARBA" id="ARBA00023125"/>
    </source>
</evidence>
<dbReference type="PANTHER" id="PTHR11361">
    <property type="entry name" value="DNA MISMATCH REPAIR PROTEIN MUTS FAMILY MEMBER"/>
    <property type="match status" value="1"/>
</dbReference>
<accession>A0ABT2QQC3</accession>
<keyword evidence="4" id="KW-0472">Membrane</keyword>
<dbReference type="Gene3D" id="3.40.50.300">
    <property type="entry name" value="P-loop containing nucleotide triphosphate hydrolases"/>
    <property type="match status" value="1"/>
</dbReference>
<keyword evidence="2" id="KW-0067">ATP-binding</keyword>
<dbReference type="Proteomes" id="UP001209553">
    <property type="component" value="Unassembled WGS sequence"/>
</dbReference>
<sequence length="541" mass="62801">MPVILWVYISVLFGYILVATFVSLLLKLIEQLSLKKDIKSLWRRRKRLEQFIRPNHVYERLFSKDKSQYEHYEYIDDKTWSDLNLDEVYQQLNYNFTSIGEMRLYASLRGMDTVKNERLIQDIKERSQFREKISLYLAMIGKAVYPLYPDQVHPLSRNIFKWLSPFYPLIGFVIMFMSAKLGGLLTLLAIILNVYLSTGQNRDKMKNNEDSAFYTVGVIKQANRIAHLAESPRLNIDLNHFKIVKYFGWLIGGIGSKSEAALFIGIIKSMFNLDYFLYFLLQRSFMKHEDEIMAAYNYLSYIDNHYAVALWRETLTQEIRPEVTECKNIKFRGVVHPLLAEAVPNDLSIQSHILLTGSNASGKSTFMKAVALNLILAQSVNTALAEQFTYKPGSVYTSMANQDDVLTGDSYFMAEIKAIRRLFKLSHADYCYCFIDEIFKGTNTTERIAASESVLNYLGERNNYRVLAATHDIELATWLHPLYANYHFNEVIQDKEIYFDYKIKPGKANTRNAIELLRITQFPETIYKQALKNTTKLESNS</sequence>
<evidence type="ECO:0000313" key="7">
    <source>
        <dbReference type="Proteomes" id="UP001209553"/>
    </source>
</evidence>
<evidence type="ECO:0000313" key="6">
    <source>
        <dbReference type="EMBL" id="MCU5746153.1"/>
    </source>
</evidence>
<dbReference type="SUPFAM" id="SSF52540">
    <property type="entry name" value="P-loop containing nucleoside triphosphate hydrolases"/>
    <property type="match status" value="1"/>
</dbReference>
<dbReference type="EMBL" id="JAOPKZ010000008">
    <property type="protein sequence ID" value="MCU5746153.1"/>
    <property type="molecule type" value="Genomic_DNA"/>
</dbReference>
<keyword evidence="4" id="KW-1133">Transmembrane helix</keyword>